<dbReference type="SUPFAM" id="SSF54427">
    <property type="entry name" value="NTF2-like"/>
    <property type="match status" value="1"/>
</dbReference>
<dbReference type="RefSeq" id="WP_090518564.1">
    <property type="nucleotide sequence ID" value="NZ_CWKH01000003.1"/>
</dbReference>
<sequence length="124" mass="13506">MPNAEQITQTVNRYLELVSSGTADEIAELYADDATVEDPVGGGEVHIGRAAIRGFYANVENVKGKAELVTLRVAGHEAAFHFRLTLDFGTSSMRIEPIDVMVFNDEGKITAMKAYWSQADAVTL</sequence>
<feature type="domain" description="SnoaL-like" evidence="1">
    <location>
        <begin position="11"/>
        <end position="111"/>
    </location>
</feature>
<dbReference type="STRING" id="146018.BN2156_05236"/>
<evidence type="ECO:0000313" key="2">
    <source>
        <dbReference type="EMBL" id="CRZ18335.1"/>
    </source>
</evidence>
<dbReference type="InterPro" id="IPR032710">
    <property type="entry name" value="NTF2-like_dom_sf"/>
</dbReference>
<dbReference type="InterPro" id="IPR037401">
    <property type="entry name" value="SnoaL-like"/>
</dbReference>
<protein>
    <submittedName>
        <fullName evidence="2">Steroid delta-isomerase</fullName>
    </submittedName>
</protein>
<dbReference type="GO" id="GO:0016853">
    <property type="term" value="F:isomerase activity"/>
    <property type="evidence" value="ECO:0007669"/>
    <property type="project" value="UniProtKB-KW"/>
</dbReference>
<evidence type="ECO:0000259" key="1">
    <source>
        <dbReference type="Pfam" id="PF12680"/>
    </source>
</evidence>
<organism evidence="2 3">
    <name type="scientific">Mycolicibacterium neworleansense</name>
    <dbReference type="NCBI Taxonomy" id="146018"/>
    <lineage>
        <taxon>Bacteria</taxon>
        <taxon>Bacillati</taxon>
        <taxon>Actinomycetota</taxon>
        <taxon>Actinomycetes</taxon>
        <taxon>Mycobacteriales</taxon>
        <taxon>Mycobacteriaceae</taxon>
        <taxon>Mycolicibacterium</taxon>
    </lineage>
</organism>
<accession>A0A0H5RW48</accession>
<keyword evidence="3" id="KW-1185">Reference proteome</keyword>
<dbReference type="Gene3D" id="3.10.450.50">
    <property type="match status" value="1"/>
</dbReference>
<dbReference type="OrthoDB" id="459617at2"/>
<dbReference type="Proteomes" id="UP000199147">
    <property type="component" value="Unassembled WGS sequence"/>
</dbReference>
<name>A0A0H5RW48_9MYCO</name>
<dbReference type="AlphaFoldDB" id="A0A0H5RW48"/>
<proteinExistence type="predicted"/>
<reference evidence="3" key="1">
    <citation type="submission" date="2015-07" db="EMBL/GenBank/DDBJ databases">
        <authorList>
            <person name="Urmite Genomes"/>
        </authorList>
    </citation>
    <scope>NUCLEOTIDE SEQUENCE [LARGE SCALE GENOMIC DNA]</scope>
    <source>
        <strain evidence="3">type strain: ATCC 49404</strain>
    </source>
</reference>
<dbReference type="EMBL" id="CWKH01000003">
    <property type="protein sequence ID" value="CRZ18335.1"/>
    <property type="molecule type" value="Genomic_DNA"/>
</dbReference>
<keyword evidence="2" id="KW-0413">Isomerase</keyword>
<evidence type="ECO:0000313" key="3">
    <source>
        <dbReference type="Proteomes" id="UP000199147"/>
    </source>
</evidence>
<dbReference type="Pfam" id="PF12680">
    <property type="entry name" value="SnoaL_2"/>
    <property type="match status" value="1"/>
</dbReference>
<gene>
    <name evidence="2" type="ORF">BN2156_05236</name>
</gene>